<dbReference type="EMBL" id="JACJPY010000153">
    <property type="protein sequence ID" value="MBD2152802.1"/>
    <property type="molecule type" value="Genomic_DNA"/>
</dbReference>
<dbReference type="InterPro" id="IPR003812">
    <property type="entry name" value="Fido"/>
</dbReference>
<name>A0A926UZD5_9CYAN</name>
<dbReference type="GO" id="GO:0070733">
    <property type="term" value="F:AMPylase activity"/>
    <property type="evidence" value="ECO:0007669"/>
    <property type="project" value="UniProtKB-EC"/>
</dbReference>
<dbReference type="AlphaFoldDB" id="A0A926UZD5"/>
<dbReference type="Pfam" id="PF02661">
    <property type="entry name" value="Fic"/>
    <property type="match status" value="1"/>
</dbReference>
<evidence type="ECO:0000256" key="1">
    <source>
        <dbReference type="ARBA" id="ARBA00022679"/>
    </source>
</evidence>
<keyword evidence="1" id="KW-0808">Transferase</keyword>
<comment type="catalytic activity">
    <reaction evidence="6">
        <text>L-threonyl-[protein] + ATP = 3-O-(5'-adenylyl)-L-threonyl-[protein] + diphosphate</text>
        <dbReference type="Rhea" id="RHEA:54292"/>
        <dbReference type="Rhea" id="RHEA-COMP:11060"/>
        <dbReference type="Rhea" id="RHEA-COMP:13847"/>
        <dbReference type="ChEBI" id="CHEBI:30013"/>
        <dbReference type="ChEBI" id="CHEBI:30616"/>
        <dbReference type="ChEBI" id="CHEBI:33019"/>
        <dbReference type="ChEBI" id="CHEBI:138113"/>
        <dbReference type="EC" id="2.7.7.108"/>
    </reaction>
</comment>
<dbReference type="Gene3D" id="1.10.3290.10">
    <property type="entry name" value="Fido-like domain"/>
    <property type="match status" value="1"/>
</dbReference>
<dbReference type="SUPFAM" id="SSF140931">
    <property type="entry name" value="Fic-like"/>
    <property type="match status" value="1"/>
</dbReference>
<keyword evidence="2" id="KW-0548">Nucleotidyltransferase</keyword>
<dbReference type="GO" id="GO:0005524">
    <property type="term" value="F:ATP binding"/>
    <property type="evidence" value="ECO:0007669"/>
    <property type="project" value="UniProtKB-KW"/>
</dbReference>
<proteinExistence type="predicted"/>
<dbReference type="PROSITE" id="PS51459">
    <property type="entry name" value="FIDO"/>
    <property type="match status" value="1"/>
</dbReference>
<sequence length="160" mass="18468">MIIENKLNITNQVDLAKAEEKISKQKAKQLFDSGDIDKIEVGTFKGLAFIHAYLFGDIYDFAGKVREVNISKGNFRFAPVMYLKASLDYIDAMPQGDFDRIIEKYVEMNVAHPFREGNGRATRIWLDLTLKKEIKRVVDWNLVVDIRPALKRRGFLRLTT</sequence>
<comment type="catalytic activity">
    <reaction evidence="7">
        <text>L-tyrosyl-[protein] + ATP = O-(5'-adenylyl)-L-tyrosyl-[protein] + diphosphate</text>
        <dbReference type="Rhea" id="RHEA:54288"/>
        <dbReference type="Rhea" id="RHEA-COMP:10136"/>
        <dbReference type="Rhea" id="RHEA-COMP:13846"/>
        <dbReference type="ChEBI" id="CHEBI:30616"/>
        <dbReference type="ChEBI" id="CHEBI:33019"/>
        <dbReference type="ChEBI" id="CHEBI:46858"/>
        <dbReference type="ChEBI" id="CHEBI:83624"/>
        <dbReference type="EC" id="2.7.7.108"/>
    </reaction>
</comment>
<organism evidence="9 10">
    <name type="scientific">Pseudanabaena cinerea FACHB-1277</name>
    <dbReference type="NCBI Taxonomy" id="2949581"/>
    <lineage>
        <taxon>Bacteria</taxon>
        <taxon>Bacillati</taxon>
        <taxon>Cyanobacteriota</taxon>
        <taxon>Cyanophyceae</taxon>
        <taxon>Pseudanabaenales</taxon>
        <taxon>Pseudanabaenaceae</taxon>
        <taxon>Pseudanabaena</taxon>
        <taxon>Pseudanabaena cinerea</taxon>
    </lineage>
</organism>
<evidence type="ECO:0000256" key="7">
    <source>
        <dbReference type="ARBA" id="ARBA00048696"/>
    </source>
</evidence>
<gene>
    <name evidence="9" type="ORF">H6F44_22200</name>
</gene>
<protein>
    <recommendedName>
        <fullName evidence="5">protein adenylyltransferase</fullName>
        <ecNumber evidence="5">2.7.7.108</ecNumber>
    </recommendedName>
</protein>
<evidence type="ECO:0000259" key="8">
    <source>
        <dbReference type="PROSITE" id="PS51459"/>
    </source>
</evidence>
<keyword evidence="10" id="KW-1185">Reference proteome</keyword>
<dbReference type="PANTHER" id="PTHR39560:SF1">
    <property type="entry name" value="PROTEIN ADENYLYLTRANSFERASE FIC-RELATED"/>
    <property type="match status" value="1"/>
</dbReference>
<evidence type="ECO:0000256" key="3">
    <source>
        <dbReference type="ARBA" id="ARBA00022741"/>
    </source>
</evidence>
<keyword evidence="4" id="KW-0067">ATP-binding</keyword>
<evidence type="ECO:0000256" key="6">
    <source>
        <dbReference type="ARBA" id="ARBA00047939"/>
    </source>
</evidence>
<dbReference type="Proteomes" id="UP000631421">
    <property type="component" value="Unassembled WGS sequence"/>
</dbReference>
<evidence type="ECO:0000256" key="2">
    <source>
        <dbReference type="ARBA" id="ARBA00022695"/>
    </source>
</evidence>
<feature type="domain" description="Fido" evidence="8">
    <location>
        <begin position="42"/>
        <end position="160"/>
    </location>
</feature>
<evidence type="ECO:0000313" key="10">
    <source>
        <dbReference type="Proteomes" id="UP000631421"/>
    </source>
</evidence>
<reference evidence="9" key="2">
    <citation type="submission" date="2020-08" db="EMBL/GenBank/DDBJ databases">
        <authorList>
            <person name="Chen M."/>
            <person name="Teng W."/>
            <person name="Zhao L."/>
            <person name="Hu C."/>
            <person name="Zhou Y."/>
            <person name="Han B."/>
            <person name="Song L."/>
            <person name="Shu W."/>
        </authorList>
    </citation>
    <scope>NUCLEOTIDE SEQUENCE</scope>
    <source>
        <strain evidence="9">FACHB-1277</strain>
    </source>
</reference>
<comment type="caution">
    <text evidence="9">The sequence shown here is derived from an EMBL/GenBank/DDBJ whole genome shotgun (WGS) entry which is preliminary data.</text>
</comment>
<dbReference type="EC" id="2.7.7.108" evidence="5"/>
<keyword evidence="3" id="KW-0547">Nucleotide-binding</keyword>
<reference evidence="9" key="1">
    <citation type="journal article" date="2015" name="ISME J.">
        <title>Draft Genome Sequence of Streptomyces incarnatus NRRL8089, which Produces the Nucleoside Antibiotic Sinefungin.</title>
        <authorList>
            <person name="Oshima K."/>
            <person name="Hattori M."/>
            <person name="Shimizu H."/>
            <person name="Fukuda K."/>
            <person name="Nemoto M."/>
            <person name="Inagaki K."/>
            <person name="Tamura T."/>
        </authorList>
    </citation>
    <scope>NUCLEOTIDE SEQUENCE</scope>
    <source>
        <strain evidence="9">FACHB-1277</strain>
    </source>
</reference>
<evidence type="ECO:0000313" key="9">
    <source>
        <dbReference type="EMBL" id="MBD2152802.1"/>
    </source>
</evidence>
<evidence type="ECO:0000256" key="5">
    <source>
        <dbReference type="ARBA" id="ARBA00034531"/>
    </source>
</evidence>
<evidence type="ECO:0000256" key="4">
    <source>
        <dbReference type="ARBA" id="ARBA00022840"/>
    </source>
</evidence>
<accession>A0A926UZD5</accession>
<dbReference type="GO" id="GO:0051302">
    <property type="term" value="P:regulation of cell division"/>
    <property type="evidence" value="ECO:0007669"/>
    <property type="project" value="TreeGrafter"/>
</dbReference>
<dbReference type="InterPro" id="IPR036597">
    <property type="entry name" value="Fido-like_dom_sf"/>
</dbReference>
<dbReference type="PANTHER" id="PTHR39560">
    <property type="entry name" value="PROTEIN ADENYLYLTRANSFERASE FIC-RELATED"/>
    <property type="match status" value="1"/>
</dbReference>